<feature type="compositionally biased region" description="Basic and acidic residues" evidence="1">
    <location>
        <begin position="1"/>
        <end position="37"/>
    </location>
</feature>
<dbReference type="Proteomes" id="UP000195024">
    <property type="component" value="Unassembled WGS sequence"/>
</dbReference>
<name>A0A242KZ22_ENTMU</name>
<accession>A0A242KZ22</accession>
<comment type="caution">
    <text evidence="2">The sequence shown here is derived from an EMBL/GenBank/DDBJ whole genome shotgun (WGS) entry which is preliminary data.</text>
</comment>
<sequence>MEYERMSDEQRRNGRETKRIQTTKRIEENKREQERVYLESVRSSEGFKRSLQKENKNKK</sequence>
<proteinExistence type="predicted"/>
<gene>
    <name evidence="2" type="ORF">A5802_000932</name>
</gene>
<protein>
    <submittedName>
        <fullName evidence="2">Uncharacterized protein</fullName>
    </submittedName>
</protein>
<dbReference type="AlphaFoldDB" id="A0A242KZ22"/>
<dbReference type="RefSeq" id="WP_086334627.1">
    <property type="nucleotide sequence ID" value="NZ_NGMS01000001.1"/>
</dbReference>
<evidence type="ECO:0000313" key="2">
    <source>
        <dbReference type="EMBL" id="OTP27197.1"/>
    </source>
</evidence>
<organism evidence="2 3">
    <name type="scientific">Enterococcus mundtii</name>
    <dbReference type="NCBI Taxonomy" id="53346"/>
    <lineage>
        <taxon>Bacteria</taxon>
        <taxon>Bacillati</taxon>
        <taxon>Bacillota</taxon>
        <taxon>Bacilli</taxon>
        <taxon>Lactobacillales</taxon>
        <taxon>Enterococcaceae</taxon>
        <taxon>Enterococcus</taxon>
    </lineage>
</organism>
<dbReference type="EMBL" id="NGMS01000001">
    <property type="protein sequence ID" value="OTP27197.1"/>
    <property type="molecule type" value="Genomic_DNA"/>
</dbReference>
<evidence type="ECO:0000313" key="3">
    <source>
        <dbReference type="Proteomes" id="UP000195024"/>
    </source>
</evidence>
<evidence type="ECO:0000256" key="1">
    <source>
        <dbReference type="SAM" id="MobiDB-lite"/>
    </source>
</evidence>
<feature type="region of interest" description="Disordered" evidence="1">
    <location>
        <begin position="1"/>
        <end position="59"/>
    </location>
</feature>
<reference evidence="2 3" key="1">
    <citation type="submission" date="2017-05" db="EMBL/GenBank/DDBJ databases">
        <title>The Genome Sequence of Enterococcus mundtii 6B1_DIV0119.</title>
        <authorList>
            <consortium name="The Broad Institute Genomics Platform"/>
            <consortium name="The Broad Institute Genomic Center for Infectious Diseases"/>
            <person name="Earl A."/>
            <person name="Manson A."/>
            <person name="Schwartman J."/>
            <person name="Gilmore M."/>
            <person name="Abouelleil A."/>
            <person name="Cao P."/>
            <person name="Chapman S."/>
            <person name="Cusick C."/>
            <person name="Shea T."/>
            <person name="Young S."/>
            <person name="Neafsey D."/>
            <person name="Nusbaum C."/>
            <person name="Birren B."/>
        </authorList>
    </citation>
    <scope>NUCLEOTIDE SEQUENCE [LARGE SCALE GENOMIC DNA]</scope>
    <source>
        <strain evidence="2 3">6B1_DIV0119</strain>
    </source>
</reference>
<feature type="compositionally biased region" description="Basic and acidic residues" evidence="1">
    <location>
        <begin position="45"/>
        <end position="59"/>
    </location>
</feature>